<sequence>MILIHRKSHNFPALGSRWSPEQDKLGSRRGLSLRWDVRGRCNQGIKAIKAADRRVIKVEMDFRSMPAPNEVEGSARSKPGQVRRGEVRSQGWRRQWRVDGRVISSRVWYCRCHYILASGVIKEQR</sequence>
<accession>A0AAW0UVB8</accession>
<comment type="caution">
    <text evidence="2">The sequence shown here is derived from an EMBL/GenBank/DDBJ whole genome shotgun (WGS) entry which is preliminary data.</text>
</comment>
<keyword evidence="3" id="KW-1185">Reference proteome</keyword>
<gene>
    <name evidence="2" type="ORF">O3P69_000726</name>
</gene>
<evidence type="ECO:0000313" key="3">
    <source>
        <dbReference type="Proteomes" id="UP001487740"/>
    </source>
</evidence>
<evidence type="ECO:0000313" key="2">
    <source>
        <dbReference type="EMBL" id="KAK8402495.1"/>
    </source>
</evidence>
<evidence type="ECO:0000256" key="1">
    <source>
        <dbReference type="SAM" id="MobiDB-lite"/>
    </source>
</evidence>
<dbReference type="Proteomes" id="UP001487740">
    <property type="component" value="Unassembled WGS sequence"/>
</dbReference>
<reference evidence="2 3" key="1">
    <citation type="submission" date="2023-03" db="EMBL/GenBank/DDBJ databases">
        <title>High-quality genome of Scylla paramamosain provides insights in environmental adaptation.</title>
        <authorList>
            <person name="Zhang L."/>
        </authorList>
    </citation>
    <scope>NUCLEOTIDE SEQUENCE [LARGE SCALE GENOMIC DNA]</scope>
    <source>
        <strain evidence="2">LZ_2023a</strain>
        <tissue evidence="2">Muscle</tissue>
    </source>
</reference>
<dbReference type="EMBL" id="JARAKH010000007">
    <property type="protein sequence ID" value="KAK8402495.1"/>
    <property type="molecule type" value="Genomic_DNA"/>
</dbReference>
<name>A0AAW0UVB8_SCYPA</name>
<protein>
    <submittedName>
        <fullName evidence="2">Uncharacterized protein</fullName>
    </submittedName>
</protein>
<dbReference type="AlphaFoldDB" id="A0AAW0UVB8"/>
<feature type="region of interest" description="Disordered" evidence="1">
    <location>
        <begin position="67"/>
        <end position="86"/>
    </location>
</feature>
<organism evidence="2 3">
    <name type="scientific">Scylla paramamosain</name>
    <name type="common">Mud crab</name>
    <dbReference type="NCBI Taxonomy" id="85552"/>
    <lineage>
        <taxon>Eukaryota</taxon>
        <taxon>Metazoa</taxon>
        <taxon>Ecdysozoa</taxon>
        <taxon>Arthropoda</taxon>
        <taxon>Crustacea</taxon>
        <taxon>Multicrustacea</taxon>
        <taxon>Malacostraca</taxon>
        <taxon>Eumalacostraca</taxon>
        <taxon>Eucarida</taxon>
        <taxon>Decapoda</taxon>
        <taxon>Pleocyemata</taxon>
        <taxon>Brachyura</taxon>
        <taxon>Eubrachyura</taxon>
        <taxon>Portunoidea</taxon>
        <taxon>Portunidae</taxon>
        <taxon>Portuninae</taxon>
        <taxon>Scylla</taxon>
    </lineage>
</organism>
<proteinExistence type="predicted"/>